<evidence type="ECO:0000256" key="1">
    <source>
        <dbReference type="SAM" id="MobiDB-lite"/>
    </source>
</evidence>
<dbReference type="EMBL" id="BTRK01000003">
    <property type="protein sequence ID" value="GMR42937.1"/>
    <property type="molecule type" value="Genomic_DNA"/>
</dbReference>
<keyword evidence="3" id="KW-1185">Reference proteome</keyword>
<feature type="non-terminal residue" evidence="2">
    <location>
        <position position="223"/>
    </location>
</feature>
<evidence type="ECO:0000313" key="3">
    <source>
        <dbReference type="Proteomes" id="UP001328107"/>
    </source>
</evidence>
<gene>
    <name evidence="2" type="ORF">PMAYCL1PPCAC_13132</name>
</gene>
<name>A0AAN4ZKE7_9BILA</name>
<protein>
    <submittedName>
        <fullName evidence="2">Uncharacterized protein</fullName>
    </submittedName>
</protein>
<dbReference type="Proteomes" id="UP001328107">
    <property type="component" value="Unassembled WGS sequence"/>
</dbReference>
<dbReference type="AlphaFoldDB" id="A0AAN4ZKE7"/>
<sequence>METANAQFGFENFANLVAPSIALVTNKGTRIEQAASMAQAVSGVFLGNGREQQPPPSYYNQYGGPSPGYGGYGGNSHFGSPSGQPSSSYFGNSGNSFGSSSNSFGGIPSRFGGSSNSFGGRSSSFGGSGSSFEGSGKSSSSDLFGPTSSFGGSGGLKTNTPSSFDYEDGHGSFGRKREVSSFGSRPPPEVVGGTGGLKKTYVNPFPNRPQPSYNGGGGGLFGP</sequence>
<comment type="caution">
    <text evidence="2">The sequence shown here is derived from an EMBL/GenBank/DDBJ whole genome shotgun (WGS) entry which is preliminary data.</text>
</comment>
<accession>A0AAN4ZKE7</accession>
<feature type="compositionally biased region" description="Low complexity" evidence="1">
    <location>
        <begin position="122"/>
        <end position="141"/>
    </location>
</feature>
<feature type="compositionally biased region" description="Gly residues" evidence="1">
    <location>
        <begin position="214"/>
        <end position="223"/>
    </location>
</feature>
<reference evidence="3" key="1">
    <citation type="submission" date="2022-10" db="EMBL/GenBank/DDBJ databases">
        <title>Genome assembly of Pristionchus species.</title>
        <authorList>
            <person name="Yoshida K."/>
            <person name="Sommer R.J."/>
        </authorList>
    </citation>
    <scope>NUCLEOTIDE SEQUENCE [LARGE SCALE GENOMIC DNA]</scope>
    <source>
        <strain evidence="3">RS5460</strain>
    </source>
</reference>
<feature type="region of interest" description="Disordered" evidence="1">
    <location>
        <begin position="122"/>
        <end position="223"/>
    </location>
</feature>
<evidence type="ECO:0000313" key="2">
    <source>
        <dbReference type="EMBL" id="GMR42937.1"/>
    </source>
</evidence>
<proteinExistence type="predicted"/>
<feature type="compositionally biased region" description="Basic and acidic residues" evidence="1">
    <location>
        <begin position="167"/>
        <end position="179"/>
    </location>
</feature>
<feature type="region of interest" description="Disordered" evidence="1">
    <location>
        <begin position="70"/>
        <end position="91"/>
    </location>
</feature>
<organism evidence="2 3">
    <name type="scientific">Pristionchus mayeri</name>
    <dbReference type="NCBI Taxonomy" id="1317129"/>
    <lineage>
        <taxon>Eukaryota</taxon>
        <taxon>Metazoa</taxon>
        <taxon>Ecdysozoa</taxon>
        <taxon>Nematoda</taxon>
        <taxon>Chromadorea</taxon>
        <taxon>Rhabditida</taxon>
        <taxon>Rhabditina</taxon>
        <taxon>Diplogasteromorpha</taxon>
        <taxon>Diplogasteroidea</taxon>
        <taxon>Neodiplogasteridae</taxon>
        <taxon>Pristionchus</taxon>
    </lineage>
</organism>